<dbReference type="GO" id="GO:0008173">
    <property type="term" value="F:RNA methyltransferase activity"/>
    <property type="evidence" value="ECO:0007669"/>
    <property type="project" value="InterPro"/>
</dbReference>
<evidence type="ECO:0000256" key="2">
    <source>
        <dbReference type="ARBA" id="ARBA00022679"/>
    </source>
</evidence>
<dbReference type="Pfam" id="PF00588">
    <property type="entry name" value="SpoU_methylase"/>
    <property type="match status" value="1"/>
</dbReference>
<sequence>MRKLKNNELGRITVDEFKSVEKTPLIVVLDNIRSLNNIGSVFRTSDAFLIEKIYLCGICATPPNKEIHKTALGATESVDWEYKENTLELIKKLQNENVKVLSIEQAENSTKLDVFHPKKGEKYAIVMGNEVKGVQQEVVNASDLCIEIPQLGTKHSLNISVTTGVVIWDLFCKMKL</sequence>
<evidence type="ECO:0000259" key="3">
    <source>
        <dbReference type="Pfam" id="PF00588"/>
    </source>
</evidence>
<dbReference type="GO" id="GO:0003723">
    <property type="term" value="F:RNA binding"/>
    <property type="evidence" value="ECO:0007669"/>
    <property type="project" value="InterPro"/>
</dbReference>
<dbReference type="OrthoDB" id="9795352at2"/>
<dbReference type="GO" id="GO:0005829">
    <property type="term" value="C:cytosol"/>
    <property type="evidence" value="ECO:0007669"/>
    <property type="project" value="TreeGrafter"/>
</dbReference>
<keyword evidence="1 4" id="KW-0489">Methyltransferase</keyword>
<reference evidence="4 5" key="1">
    <citation type="submission" date="2019-05" db="EMBL/GenBank/DDBJ databases">
        <title>Polaribacter aestuariivivens sp. nov., isolated from a tidal flat.</title>
        <authorList>
            <person name="Yoon J.-H."/>
        </authorList>
    </citation>
    <scope>NUCLEOTIDE SEQUENCE [LARGE SCALE GENOMIC DNA]</scope>
    <source>
        <strain evidence="4 5">DBTF-3</strain>
    </source>
</reference>
<name>A0A5S3N4V7_9FLAO</name>
<dbReference type="CDD" id="cd18097">
    <property type="entry name" value="SpoU-like"/>
    <property type="match status" value="1"/>
</dbReference>
<dbReference type="RefSeq" id="WP_138535303.1">
    <property type="nucleotide sequence ID" value="NZ_VANR01000003.1"/>
</dbReference>
<organism evidence="4 5">
    <name type="scientific">Polaribacter aestuariivivens</name>
    <dbReference type="NCBI Taxonomy" id="2304626"/>
    <lineage>
        <taxon>Bacteria</taxon>
        <taxon>Pseudomonadati</taxon>
        <taxon>Bacteroidota</taxon>
        <taxon>Flavobacteriia</taxon>
        <taxon>Flavobacteriales</taxon>
        <taxon>Flavobacteriaceae</taxon>
    </lineage>
</organism>
<dbReference type="InterPro" id="IPR029028">
    <property type="entry name" value="Alpha/beta_knot_MTases"/>
</dbReference>
<dbReference type="Gene3D" id="3.40.1280.10">
    <property type="match status" value="1"/>
</dbReference>
<dbReference type="Proteomes" id="UP000307140">
    <property type="component" value="Unassembled WGS sequence"/>
</dbReference>
<dbReference type="InterPro" id="IPR001537">
    <property type="entry name" value="SpoU_MeTrfase"/>
</dbReference>
<protein>
    <submittedName>
        <fullName evidence="4">RNA methyltransferase</fullName>
    </submittedName>
</protein>
<accession>A0A5S3N4V7</accession>
<gene>
    <name evidence="4" type="ORF">FDT66_06210</name>
</gene>
<evidence type="ECO:0000313" key="4">
    <source>
        <dbReference type="EMBL" id="TMM30351.1"/>
    </source>
</evidence>
<dbReference type="PANTHER" id="PTHR46429:SF1">
    <property type="entry name" value="23S RRNA (GUANOSINE-2'-O-)-METHYLTRANSFERASE RLMB"/>
    <property type="match status" value="1"/>
</dbReference>
<dbReference type="InterPro" id="IPR004441">
    <property type="entry name" value="rRNA_MeTrfase_TrmH"/>
</dbReference>
<dbReference type="SUPFAM" id="SSF75217">
    <property type="entry name" value="alpha/beta knot"/>
    <property type="match status" value="1"/>
</dbReference>
<proteinExistence type="predicted"/>
<dbReference type="PANTHER" id="PTHR46429">
    <property type="entry name" value="23S RRNA (GUANOSINE-2'-O-)-METHYLTRANSFERASE RLMB"/>
    <property type="match status" value="1"/>
</dbReference>
<keyword evidence="5" id="KW-1185">Reference proteome</keyword>
<evidence type="ECO:0000313" key="5">
    <source>
        <dbReference type="Proteomes" id="UP000307140"/>
    </source>
</evidence>
<comment type="caution">
    <text evidence="4">The sequence shown here is derived from an EMBL/GenBank/DDBJ whole genome shotgun (WGS) entry which is preliminary data.</text>
</comment>
<dbReference type="EMBL" id="VANR01000003">
    <property type="protein sequence ID" value="TMM30351.1"/>
    <property type="molecule type" value="Genomic_DNA"/>
</dbReference>
<dbReference type="GO" id="GO:0032259">
    <property type="term" value="P:methylation"/>
    <property type="evidence" value="ECO:0007669"/>
    <property type="project" value="UniProtKB-KW"/>
</dbReference>
<dbReference type="InterPro" id="IPR029026">
    <property type="entry name" value="tRNA_m1G_MTases_N"/>
</dbReference>
<dbReference type="AlphaFoldDB" id="A0A5S3N4V7"/>
<keyword evidence="2 4" id="KW-0808">Transferase</keyword>
<dbReference type="GO" id="GO:0006396">
    <property type="term" value="P:RNA processing"/>
    <property type="evidence" value="ECO:0007669"/>
    <property type="project" value="InterPro"/>
</dbReference>
<evidence type="ECO:0000256" key="1">
    <source>
        <dbReference type="ARBA" id="ARBA00022603"/>
    </source>
</evidence>
<feature type="domain" description="tRNA/rRNA methyltransferase SpoU type" evidence="3">
    <location>
        <begin position="25"/>
        <end position="167"/>
    </location>
</feature>